<comment type="caution">
    <text evidence="3">The sequence shown here is derived from an EMBL/GenBank/DDBJ whole genome shotgun (WGS) entry which is preliminary data.</text>
</comment>
<reference evidence="3" key="2">
    <citation type="journal article" date="2021" name="PeerJ">
        <title>Extensive microbial diversity within the chicken gut microbiome revealed by metagenomics and culture.</title>
        <authorList>
            <person name="Gilroy R."/>
            <person name="Ravi A."/>
            <person name="Getino M."/>
            <person name="Pursley I."/>
            <person name="Horton D.L."/>
            <person name="Alikhan N.F."/>
            <person name="Baker D."/>
            <person name="Gharbi K."/>
            <person name="Hall N."/>
            <person name="Watson M."/>
            <person name="Adriaenssens E.M."/>
            <person name="Foster-Nyarko E."/>
            <person name="Jarju S."/>
            <person name="Secka A."/>
            <person name="Antonio M."/>
            <person name="Oren A."/>
            <person name="Chaudhuri R.R."/>
            <person name="La Ragione R."/>
            <person name="Hildebrand F."/>
            <person name="Pallen M.J."/>
        </authorList>
    </citation>
    <scope>NUCLEOTIDE SEQUENCE</scope>
    <source>
        <strain evidence="3">6919</strain>
    </source>
</reference>
<dbReference type="AlphaFoldDB" id="A0A9D9IPR9"/>
<feature type="domain" description="YhcG PDDEXK nuclease" evidence="1">
    <location>
        <begin position="176"/>
        <end position="330"/>
    </location>
</feature>
<dbReference type="InterPro" id="IPR041527">
    <property type="entry name" value="YhcG_N"/>
</dbReference>
<dbReference type="PANTHER" id="PTHR30547">
    <property type="entry name" value="UNCHARACTERIZED PROTEIN YHCG-RELATED"/>
    <property type="match status" value="1"/>
</dbReference>
<reference evidence="3" key="1">
    <citation type="submission" date="2020-10" db="EMBL/GenBank/DDBJ databases">
        <authorList>
            <person name="Gilroy R."/>
        </authorList>
    </citation>
    <scope>NUCLEOTIDE SEQUENCE</scope>
    <source>
        <strain evidence="3">6919</strain>
    </source>
</reference>
<evidence type="ECO:0000313" key="4">
    <source>
        <dbReference type="Proteomes" id="UP000823598"/>
    </source>
</evidence>
<dbReference type="InterPro" id="IPR011856">
    <property type="entry name" value="tRNA_endonuc-like_dom_sf"/>
</dbReference>
<proteinExistence type="predicted"/>
<gene>
    <name evidence="3" type="ORF">IAB88_03390</name>
</gene>
<evidence type="ECO:0000259" key="2">
    <source>
        <dbReference type="Pfam" id="PF17761"/>
    </source>
</evidence>
<protein>
    <submittedName>
        <fullName evidence="3">DUF1016 family protein</fullName>
    </submittedName>
</protein>
<evidence type="ECO:0000313" key="3">
    <source>
        <dbReference type="EMBL" id="MBO8476020.1"/>
    </source>
</evidence>
<dbReference type="InterPro" id="IPR053148">
    <property type="entry name" value="PD-DEXK-like_domain"/>
</dbReference>
<dbReference type="Pfam" id="PF06250">
    <property type="entry name" value="YhcG_C"/>
    <property type="match status" value="1"/>
</dbReference>
<sequence length="344" mass="40484">MTEKQTKNLPEGNNFISEIKHIIEAGRVAAYSTINATMIATYWNIGKRIVEEEQNGKQRAEYGKELIKSLAKELIQEYGSGFSERYLRAFRKFYLIMPNYQIWKSRFPNLTWTHIFRTLRVGNDEAIRWYLENASQQMWNVRTLSRNISTQYYERHLRQPTSPLNASGVSANQKEEILKNPLIAEFLGFKSDESFSERDLESSIITHLRDFLMEMGRGFAFVARQQHIRTEAEDYFIDLVFYNVVLKCYVLIDLKVGKITHQDVGQMDMYVRMYDEIKRTEGDNPTIGIVLCSETDADIAKYSILKGNEQIFATKYKLYLPTEEQLRREIERQKELYMLQHPDN</sequence>
<feature type="domain" description="YhcG N-terminal" evidence="2">
    <location>
        <begin position="18"/>
        <end position="155"/>
    </location>
</feature>
<dbReference type="GO" id="GO:0003676">
    <property type="term" value="F:nucleic acid binding"/>
    <property type="evidence" value="ECO:0007669"/>
    <property type="project" value="InterPro"/>
</dbReference>
<organism evidence="3 4">
    <name type="scientific">Candidatus Limisoma faecipullorum</name>
    <dbReference type="NCBI Taxonomy" id="2840854"/>
    <lineage>
        <taxon>Bacteria</taxon>
        <taxon>Pseudomonadati</taxon>
        <taxon>Bacteroidota</taxon>
        <taxon>Bacteroidia</taxon>
        <taxon>Bacteroidales</taxon>
        <taxon>Candidatus Limisoma</taxon>
    </lineage>
</organism>
<dbReference type="Gene3D" id="3.40.1350.10">
    <property type="match status" value="1"/>
</dbReference>
<dbReference type="Proteomes" id="UP000823598">
    <property type="component" value="Unassembled WGS sequence"/>
</dbReference>
<dbReference type="PANTHER" id="PTHR30547:SF5">
    <property type="entry name" value="NUCLEASE YHCG-RELATED"/>
    <property type="match status" value="1"/>
</dbReference>
<dbReference type="EMBL" id="JADIMC010000039">
    <property type="protein sequence ID" value="MBO8476020.1"/>
    <property type="molecule type" value="Genomic_DNA"/>
</dbReference>
<dbReference type="Pfam" id="PF17761">
    <property type="entry name" value="DUF1016_N"/>
    <property type="match status" value="1"/>
</dbReference>
<dbReference type="InterPro" id="IPR009362">
    <property type="entry name" value="YhcG_C"/>
</dbReference>
<evidence type="ECO:0000259" key="1">
    <source>
        <dbReference type="Pfam" id="PF06250"/>
    </source>
</evidence>
<name>A0A9D9IPR9_9BACT</name>
<accession>A0A9D9IPR9</accession>